<accession>A0A7I8VTJ9</accession>
<comment type="caution">
    <text evidence="1">The sequence shown here is derived from an EMBL/GenBank/DDBJ whole genome shotgun (WGS) entry which is preliminary data.</text>
</comment>
<dbReference type="AlphaFoldDB" id="A0A7I8VTJ9"/>
<proteinExistence type="predicted"/>
<evidence type="ECO:0000313" key="2">
    <source>
        <dbReference type="Proteomes" id="UP000549394"/>
    </source>
</evidence>
<reference evidence="1 2" key="1">
    <citation type="submission" date="2020-08" db="EMBL/GenBank/DDBJ databases">
        <authorList>
            <person name="Hejnol A."/>
        </authorList>
    </citation>
    <scope>NUCLEOTIDE SEQUENCE [LARGE SCALE GENOMIC DNA]</scope>
</reference>
<name>A0A7I8VTJ9_9ANNE</name>
<keyword evidence="2" id="KW-1185">Reference proteome</keyword>
<evidence type="ECO:0000313" key="1">
    <source>
        <dbReference type="EMBL" id="CAD5118864.1"/>
    </source>
</evidence>
<gene>
    <name evidence="1" type="ORF">DGYR_LOCUS7177</name>
</gene>
<sequence>MLYQVQDRIRYNKKYEAASRLRIGRKKLYNLIPSEAIIDDFILAWSLTPLSEGTSIIINETNRVLANNTIKLLHNSGESVSILEQGIKLSPGFHYNLGIDVETIKLLPFPYGDCLDMIGYRRSC</sequence>
<protein>
    <submittedName>
        <fullName evidence="1">DgyrCDS7538</fullName>
    </submittedName>
</protein>
<organism evidence="1 2">
    <name type="scientific">Dimorphilus gyrociliatus</name>
    <dbReference type="NCBI Taxonomy" id="2664684"/>
    <lineage>
        <taxon>Eukaryota</taxon>
        <taxon>Metazoa</taxon>
        <taxon>Spiralia</taxon>
        <taxon>Lophotrochozoa</taxon>
        <taxon>Annelida</taxon>
        <taxon>Polychaeta</taxon>
        <taxon>Polychaeta incertae sedis</taxon>
        <taxon>Dinophilidae</taxon>
        <taxon>Dimorphilus</taxon>
    </lineage>
</organism>
<dbReference type="EMBL" id="CAJFCJ010000009">
    <property type="protein sequence ID" value="CAD5118864.1"/>
    <property type="molecule type" value="Genomic_DNA"/>
</dbReference>
<dbReference type="Proteomes" id="UP000549394">
    <property type="component" value="Unassembled WGS sequence"/>
</dbReference>